<gene>
    <name evidence="2" type="ORF">PGLA2088_LOCUS43773</name>
</gene>
<dbReference type="AlphaFoldDB" id="A0A813LD47"/>
<protein>
    <recommendedName>
        <fullName evidence="4">CSC1/OSCA1-like 7TM region domain-containing protein</fullName>
    </recommendedName>
</protein>
<evidence type="ECO:0000313" key="3">
    <source>
        <dbReference type="Proteomes" id="UP000626109"/>
    </source>
</evidence>
<feature type="transmembrane region" description="Helical" evidence="1">
    <location>
        <begin position="659"/>
        <end position="678"/>
    </location>
</feature>
<dbReference type="EMBL" id="CAJNNW010034922">
    <property type="protein sequence ID" value="CAE8724595.1"/>
    <property type="molecule type" value="Genomic_DNA"/>
</dbReference>
<accession>A0A813LD47</accession>
<dbReference type="InterPro" id="IPR045122">
    <property type="entry name" value="Csc1-like"/>
</dbReference>
<dbReference type="PANTHER" id="PTHR13018">
    <property type="entry name" value="PROBABLE MEMBRANE PROTEIN DUF221-RELATED"/>
    <property type="match status" value="1"/>
</dbReference>
<feature type="transmembrane region" description="Helical" evidence="1">
    <location>
        <begin position="369"/>
        <end position="387"/>
    </location>
</feature>
<sequence>MKKYDRQKKLEISLRKQAEMRDTDREVVRAFVTFRTEALRNAVLSEYRFSPYIFFRCCQPQKLRFCGSKIKVVAACEPSDLYWENLDFSWCQRQIRKAIVVLLTFLILVVCSVLLVFCQSATASATDSVNSNLVWIIKSTPHSNSGCLQLCGLELFSDVNCGSNGDTSNNWPIARVFDASRDYPPTNGKYDWGASCANNWTSPACGTPSNGNCAEVSQDWLGIQFSSQQAANCMKVQLAASRLAEEVQLFGCSTAPPAAGQLSCWAVEDSCEPMVVNKLKPPAAVSTASWLSGRQTVVPDSSCAMTITTELAYQKWSSFSKGSLERVTNPVLNCYCRQNPELRIPPYDTKEKEICQDWSYEENFKVGRIVGGTFAVIILNQLILMVYEVLVAWERHCTVTEVAQSQLLKLFLSQFVNTGMLVLLVNAELKEIPAWFVPFRVLQIGTGKYDDFNGEWYVAIGSGICLTIFIQVFSTTVPPLVKSFCVQPILARFFGRSQVIQDRMDKIYTLPDWNISLRLAQTLNVMFVITMYSSGLPILYFVGFVYCIVAFWMDKWCLLHGSSKPPAFNQSIIKTTLHLFPLAAFLHTIVACWTFGNQRLFPSPWSRLLPLAEMIFGMDEQTYNETIEAYLNANEEVKSLTQGKYFRARTVDFARDGCWLLLLIFLVFCAYYLIYWVLKIFLKPFVAPFMFAVKDCCCKKNKHAGDTTLEWKDCVRKSQELHIIHSYRIEANVKYRAAYLALADTEKQVVKKRTSKPTE</sequence>
<evidence type="ECO:0000256" key="1">
    <source>
        <dbReference type="SAM" id="Phobius"/>
    </source>
</evidence>
<dbReference type="PANTHER" id="PTHR13018:SF5">
    <property type="entry name" value="RE44586P"/>
    <property type="match status" value="1"/>
</dbReference>
<reference evidence="2" key="1">
    <citation type="submission" date="2021-02" db="EMBL/GenBank/DDBJ databases">
        <authorList>
            <person name="Dougan E. K."/>
            <person name="Rhodes N."/>
            <person name="Thang M."/>
            <person name="Chan C."/>
        </authorList>
    </citation>
    <scope>NUCLEOTIDE SEQUENCE</scope>
</reference>
<feature type="transmembrane region" description="Helical" evidence="1">
    <location>
        <begin position="98"/>
        <end position="117"/>
    </location>
</feature>
<feature type="transmembrane region" description="Helical" evidence="1">
    <location>
        <begin position="538"/>
        <end position="558"/>
    </location>
</feature>
<evidence type="ECO:0000313" key="2">
    <source>
        <dbReference type="EMBL" id="CAE8724595.1"/>
    </source>
</evidence>
<comment type="caution">
    <text evidence="2">The sequence shown here is derived from an EMBL/GenBank/DDBJ whole genome shotgun (WGS) entry which is preliminary data.</text>
</comment>
<proteinExistence type="predicted"/>
<dbReference type="GO" id="GO:0005227">
    <property type="term" value="F:calcium-activated cation channel activity"/>
    <property type="evidence" value="ECO:0007669"/>
    <property type="project" value="InterPro"/>
</dbReference>
<dbReference type="Proteomes" id="UP000626109">
    <property type="component" value="Unassembled WGS sequence"/>
</dbReference>
<organism evidence="2 3">
    <name type="scientific">Polarella glacialis</name>
    <name type="common">Dinoflagellate</name>
    <dbReference type="NCBI Taxonomy" id="89957"/>
    <lineage>
        <taxon>Eukaryota</taxon>
        <taxon>Sar</taxon>
        <taxon>Alveolata</taxon>
        <taxon>Dinophyceae</taxon>
        <taxon>Suessiales</taxon>
        <taxon>Suessiaceae</taxon>
        <taxon>Polarella</taxon>
    </lineage>
</organism>
<keyword evidence="1" id="KW-1133">Transmembrane helix</keyword>
<keyword evidence="1" id="KW-0812">Transmembrane</keyword>
<evidence type="ECO:0008006" key="4">
    <source>
        <dbReference type="Google" id="ProtNLM"/>
    </source>
</evidence>
<keyword evidence="1" id="KW-0472">Membrane</keyword>
<dbReference type="GO" id="GO:0005886">
    <property type="term" value="C:plasma membrane"/>
    <property type="evidence" value="ECO:0007669"/>
    <property type="project" value="TreeGrafter"/>
</dbReference>
<feature type="transmembrane region" description="Helical" evidence="1">
    <location>
        <begin position="456"/>
        <end position="474"/>
    </location>
</feature>
<name>A0A813LD47_POLGL</name>